<keyword evidence="3" id="KW-0645">Protease</keyword>
<dbReference type="InterPro" id="IPR051487">
    <property type="entry name" value="Ser/Thr_Proteases_Immune/Dev"/>
</dbReference>
<evidence type="ECO:0000313" key="6">
    <source>
        <dbReference type="Proteomes" id="UP001176961"/>
    </source>
</evidence>
<dbReference type="GO" id="GO:0004252">
    <property type="term" value="F:serine-type endopeptidase activity"/>
    <property type="evidence" value="ECO:0007669"/>
    <property type="project" value="InterPro"/>
</dbReference>
<dbReference type="PROSITE" id="PS50240">
    <property type="entry name" value="TRYPSIN_DOM"/>
    <property type="match status" value="1"/>
</dbReference>
<dbReference type="EMBL" id="CATQJL010000326">
    <property type="protein sequence ID" value="CAJ0609846.1"/>
    <property type="molecule type" value="Genomic_DNA"/>
</dbReference>
<gene>
    <name evidence="5" type="ORF">CYNAS_LOCUS21829</name>
</gene>
<dbReference type="Pfam" id="PF00089">
    <property type="entry name" value="Trypsin"/>
    <property type="match status" value="1"/>
</dbReference>
<protein>
    <recommendedName>
        <fullName evidence="4">Peptidase S1 domain-containing protein</fullName>
    </recommendedName>
</protein>
<dbReference type="SMART" id="SM00020">
    <property type="entry name" value="Tryp_SPc"/>
    <property type="match status" value="1"/>
</dbReference>
<evidence type="ECO:0000259" key="4">
    <source>
        <dbReference type="PROSITE" id="PS50240"/>
    </source>
</evidence>
<dbReference type="SUPFAM" id="SSF50494">
    <property type="entry name" value="Trypsin-like serine proteases"/>
    <property type="match status" value="1"/>
</dbReference>
<dbReference type="InterPro" id="IPR001314">
    <property type="entry name" value="Peptidase_S1A"/>
</dbReference>
<dbReference type="InterPro" id="IPR033116">
    <property type="entry name" value="TRYPSIN_SER"/>
</dbReference>
<evidence type="ECO:0000313" key="5">
    <source>
        <dbReference type="EMBL" id="CAJ0609846.1"/>
    </source>
</evidence>
<keyword evidence="3" id="KW-0720">Serine protease</keyword>
<reference evidence="5" key="1">
    <citation type="submission" date="2023-07" db="EMBL/GenBank/DDBJ databases">
        <authorList>
            <consortium name="CYATHOMIX"/>
        </authorList>
    </citation>
    <scope>NUCLEOTIDE SEQUENCE</scope>
    <source>
        <strain evidence="5">N/A</strain>
    </source>
</reference>
<dbReference type="InterPro" id="IPR043504">
    <property type="entry name" value="Peptidase_S1_PA_chymotrypsin"/>
</dbReference>
<keyword evidence="3" id="KW-0378">Hydrolase</keyword>
<dbReference type="PROSITE" id="PS00135">
    <property type="entry name" value="TRYPSIN_SER"/>
    <property type="match status" value="1"/>
</dbReference>
<dbReference type="Proteomes" id="UP001176961">
    <property type="component" value="Unassembled WGS sequence"/>
</dbReference>
<sequence length="345" mass="39209">MHNKGFERTFWPCKTPVLLNRRLAPDRQTNFKVMLALFLLLFLICPHLQCRRLTTEENELNSIKCGVHFLGQPVQGNRLVKKSYGGREFEENEYPWTAVLLKNGQAYCSGVQISPRHILTAAHCVLAFDEIERMELCRMNQSQSIVSYMDMPENILVAIGGEKVNCNSFPCQYNKNLYRAKKITTKEMSMCDLKEDLALIELSQNILENDSTAICMPKDDLQPDRVLYASGIGIDPSSPITFENQNGEQAHGQQVVALRYHAVDQLLHQIETVTFAKGTCSGDSGGPLFQVNEEGRHILVGINSSKVRNCKQHNENMINYFTDVRANLDWICKYSGVCPLEEELW</sequence>
<comment type="caution">
    <text evidence="5">The sequence shown here is derived from an EMBL/GenBank/DDBJ whole genome shotgun (WGS) entry which is preliminary data.</text>
</comment>
<dbReference type="PANTHER" id="PTHR24256">
    <property type="entry name" value="TRYPTASE-RELATED"/>
    <property type="match status" value="1"/>
</dbReference>
<proteinExistence type="inferred from homology"/>
<dbReference type="AlphaFoldDB" id="A0AA36MER4"/>
<dbReference type="PRINTS" id="PR00722">
    <property type="entry name" value="CHYMOTRYPSIN"/>
</dbReference>
<dbReference type="Gene3D" id="2.40.10.10">
    <property type="entry name" value="Trypsin-like serine proteases"/>
    <property type="match status" value="1"/>
</dbReference>
<dbReference type="PROSITE" id="PS00134">
    <property type="entry name" value="TRYPSIN_HIS"/>
    <property type="match status" value="1"/>
</dbReference>
<organism evidence="5 6">
    <name type="scientific">Cylicocyclus nassatus</name>
    <name type="common">Nematode worm</name>
    <dbReference type="NCBI Taxonomy" id="53992"/>
    <lineage>
        <taxon>Eukaryota</taxon>
        <taxon>Metazoa</taxon>
        <taxon>Ecdysozoa</taxon>
        <taxon>Nematoda</taxon>
        <taxon>Chromadorea</taxon>
        <taxon>Rhabditida</taxon>
        <taxon>Rhabditina</taxon>
        <taxon>Rhabditomorpha</taxon>
        <taxon>Strongyloidea</taxon>
        <taxon>Strongylidae</taxon>
        <taxon>Cylicocyclus</taxon>
    </lineage>
</organism>
<dbReference type="InterPro" id="IPR009003">
    <property type="entry name" value="Peptidase_S1_PA"/>
</dbReference>
<dbReference type="InterPro" id="IPR001254">
    <property type="entry name" value="Trypsin_dom"/>
</dbReference>
<evidence type="ECO:0000256" key="1">
    <source>
        <dbReference type="ARBA" id="ARBA00023157"/>
    </source>
</evidence>
<dbReference type="GO" id="GO:0006508">
    <property type="term" value="P:proteolysis"/>
    <property type="evidence" value="ECO:0007669"/>
    <property type="project" value="UniProtKB-KW"/>
</dbReference>
<evidence type="ECO:0000256" key="3">
    <source>
        <dbReference type="RuleBase" id="RU363034"/>
    </source>
</evidence>
<keyword evidence="6" id="KW-1185">Reference proteome</keyword>
<feature type="domain" description="Peptidase S1" evidence="4">
    <location>
        <begin position="83"/>
        <end position="336"/>
    </location>
</feature>
<dbReference type="InterPro" id="IPR018114">
    <property type="entry name" value="TRYPSIN_HIS"/>
</dbReference>
<evidence type="ECO:0000256" key="2">
    <source>
        <dbReference type="ARBA" id="ARBA00024195"/>
    </source>
</evidence>
<comment type="similarity">
    <text evidence="2">Belongs to the peptidase S1 family. CLIP subfamily.</text>
</comment>
<name>A0AA36MER4_CYLNA</name>
<keyword evidence="1" id="KW-1015">Disulfide bond</keyword>
<accession>A0AA36MER4</accession>